<dbReference type="Pfam" id="PF08245">
    <property type="entry name" value="Mur_ligase_M"/>
    <property type="match status" value="1"/>
</dbReference>
<dbReference type="GO" id="GO:0005524">
    <property type="term" value="F:ATP binding"/>
    <property type="evidence" value="ECO:0007669"/>
    <property type="project" value="UniProtKB-UniRule"/>
</dbReference>
<comment type="pathway">
    <text evidence="1 8 9">Cell wall biogenesis; peptidoglycan biosynthesis.</text>
</comment>
<evidence type="ECO:0000256" key="5">
    <source>
        <dbReference type="ARBA" id="ARBA00022984"/>
    </source>
</evidence>
<dbReference type="SUPFAM" id="SSF63418">
    <property type="entry name" value="MurE/MurF N-terminal domain"/>
    <property type="match status" value="1"/>
</dbReference>
<dbReference type="SUPFAM" id="SSF53623">
    <property type="entry name" value="MurD-like peptide ligases, catalytic domain"/>
    <property type="match status" value="1"/>
</dbReference>
<feature type="binding site" evidence="8">
    <location>
        <position position="150"/>
    </location>
    <ligand>
        <name>UDP-N-acetyl-alpha-D-muramoyl-L-alanyl-D-glutamate</name>
        <dbReference type="ChEBI" id="CHEBI:83900"/>
    </ligand>
</feature>
<feature type="binding site" evidence="8">
    <location>
        <begin position="109"/>
        <end position="115"/>
    </location>
    <ligand>
        <name>ATP</name>
        <dbReference type="ChEBI" id="CHEBI:30616"/>
    </ligand>
</feature>
<accession>A0A1S6IS82</accession>
<dbReference type="NCBIfam" id="TIGR01085">
    <property type="entry name" value="murE"/>
    <property type="match status" value="1"/>
</dbReference>
<evidence type="ECO:0000256" key="8">
    <source>
        <dbReference type="HAMAP-Rule" id="MF_00208"/>
    </source>
</evidence>
<name>A0A1S6IS82_9LACT</name>
<feature type="modified residue" description="N6-carboxylysine" evidence="8">
    <location>
        <position position="218"/>
    </location>
</feature>
<dbReference type="InterPro" id="IPR004101">
    <property type="entry name" value="Mur_ligase_C"/>
</dbReference>
<dbReference type="PANTHER" id="PTHR23135">
    <property type="entry name" value="MUR LIGASE FAMILY MEMBER"/>
    <property type="match status" value="1"/>
</dbReference>
<keyword evidence="7 8" id="KW-0961">Cell wall biogenesis/degradation</keyword>
<dbReference type="AlphaFoldDB" id="A0A1S6IS82"/>
<keyword evidence="8" id="KW-0067">ATP-binding</keyword>
<evidence type="ECO:0000313" key="14">
    <source>
        <dbReference type="Proteomes" id="UP000188993"/>
    </source>
</evidence>
<dbReference type="EMBL" id="CP019728">
    <property type="protein sequence ID" value="AQS54402.1"/>
    <property type="molecule type" value="Genomic_DNA"/>
</dbReference>
<comment type="similarity">
    <text evidence="2 8">Belongs to the MurCDEF family. MurE subfamily.</text>
</comment>
<keyword evidence="14" id="KW-1185">Reference proteome</keyword>
<dbReference type="KEGG" id="jda:BW727_102088"/>
<evidence type="ECO:0000256" key="2">
    <source>
        <dbReference type="ARBA" id="ARBA00005898"/>
    </source>
</evidence>
<comment type="subcellular location">
    <subcellularLocation>
        <location evidence="8 9">Cytoplasm</location>
    </subcellularLocation>
</comment>
<dbReference type="UniPathway" id="UPA00219"/>
<reference evidence="13 14" key="1">
    <citation type="journal article" date="2014" name="Int. J. Syst. Evol. Microbiol.">
        <title>Jeotgalibaca dankookensis gen. nov., sp. nov., a member of the family Carnobacteriaceae, isolated from seujeot (Korean traditional food).</title>
        <authorList>
            <person name="Lee D.G."/>
            <person name="Trujillo M.E."/>
            <person name="Kang H."/>
            <person name="Ahn T.Y."/>
        </authorList>
    </citation>
    <scope>NUCLEOTIDE SEQUENCE [LARGE SCALE GENOMIC DNA]</scope>
    <source>
        <strain evidence="13 14">EX-07</strain>
    </source>
</reference>
<evidence type="ECO:0000313" key="13">
    <source>
        <dbReference type="EMBL" id="AQS54402.1"/>
    </source>
</evidence>
<dbReference type="Proteomes" id="UP000188993">
    <property type="component" value="Chromosome"/>
</dbReference>
<dbReference type="InterPro" id="IPR000713">
    <property type="entry name" value="Mur_ligase_N"/>
</dbReference>
<evidence type="ECO:0000259" key="11">
    <source>
        <dbReference type="Pfam" id="PF02875"/>
    </source>
</evidence>
<dbReference type="RefSeq" id="WP_062468249.1">
    <property type="nucleotide sequence ID" value="NZ_BBYN01000006.1"/>
</dbReference>
<comment type="cofactor">
    <cofactor evidence="8">
        <name>Mg(2+)</name>
        <dbReference type="ChEBI" id="CHEBI:18420"/>
    </cofactor>
</comment>
<dbReference type="InterPro" id="IPR013221">
    <property type="entry name" value="Mur_ligase_cen"/>
</dbReference>
<dbReference type="PANTHER" id="PTHR23135:SF4">
    <property type="entry name" value="UDP-N-ACETYLMURAMOYL-L-ALANYL-D-GLUTAMATE--2,6-DIAMINOPIMELATE LIGASE MURE HOMOLOG, CHLOROPLASTIC"/>
    <property type="match status" value="1"/>
</dbReference>
<gene>
    <name evidence="8 13" type="primary">murE</name>
    <name evidence="13" type="ORF">BW727_102088</name>
</gene>
<dbReference type="Gene3D" id="3.90.190.20">
    <property type="entry name" value="Mur ligase, C-terminal domain"/>
    <property type="match status" value="1"/>
</dbReference>
<dbReference type="Pfam" id="PF02875">
    <property type="entry name" value="Mur_ligase_C"/>
    <property type="match status" value="1"/>
</dbReference>
<dbReference type="NCBIfam" id="NF001126">
    <property type="entry name" value="PRK00139.1-4"/>
    <property type="match status" value="1"/>
</dbReference>
<dbReference type="GO" id="GO:0071555">
    <property type="term" value="P:cell wall organization"/>
    <property type="evidence" value="ECO:0007669"/>
    <property type="project" value="UniProtKB-KW"/>
</dbReference>
<dbReference type="InterPro" id="IPR036565">
    <property type="entry name" value="Mur-like_cat_sf"/>
</dbReference>
<evidence type="ECO:0000256" key="6">
    <source>
        <dbReference type="ARBA" id="ARBA00023306"/>
    </source>
</evidence>
<keyword evidence="6 8" id="KW-0131">Cell cycle</keyword>
<dbReference type="InterPro" id="IPR036615">
    <property type="entry name" value="Mur_ligase_C_dom_sf"/>
</dbReference>
<evidence type="ECO:0000259" key="10">
    <source>
        <dbReference type="Pfam" id="PF01225"/>
    </source>
</evidence>
<evidence type="ECO:0000256" key="3">
    <source>
        <dbReference type="ARBA" id="ARBA00022618"/>
    </source>
</evidence>
<dbReference type="GO" id="GO:0051301">
    <property type="term" value="P:cell division"/>
    <property type="evidence" value="ECO:0007669"/>
    <property type="project" value="UniProtKB-KW"/>
</dbReference>
<feature type="domain" description="Mur ligase C-terminal" evidence="11">
    <location>
        <begin position="334"/>
        <end position="461"/>
    </location>
</feature>
<dbReference type="InterPro" id="IPR035911">
    <property type="entry name" value="MurE/MurF_N"/>
</dbReference>
<comment type="PTM">
    <text evidence="8">Carboxylation is probably crucial for Mg(2+) binding and, consequently, for the gamma-phosphate positioning of ATP.</text>
</comment>
<dbReference type="Pfam" id="PF01225">
    <property type="entry name" value="Mur_ligase"/>
    <property type="match status" value="1"/>
</dbReference>
<feature type="domain" description="Mur ligase N-terminal catalytic" evidence="10">
    <location>
        <begin position="23"/>
        <end position="95"/>
    </location>
</feature>
<feature type="binding site" evidence="8">
    <location>
        <position position="186"/>
    </location>
    <ligand>
        <name>UDP-N-acetyl-alpha-D-muramoyl-L-alanyl-D-glutamate</name>
        <dbReference type="ChEBI" id="CHEBI:83900"/>
    </ligand>
</feature>
<comment type="function">
    <text evidence="8">Catalyzes the addition of an amino acid to the nucleotide precursor UDP-N-acetylmuramoyl-L-alanyl-D-glutamate (UMAG) in the biosynthesis of bacterial cell-wall peptidoglycan.</text>
</comment>
<dbReference type="EC" id="6.3.2.-" evidence="8"/>
<organism evidence="13 14">
    <name type="scientific">Jeotgalibaca dankookensis</name>
    <dbReference type="NCBI Taxonomy" id="708126"/>
    <lineage>
        <taxon>Bacteria</taxon>
        <taxon>Bacillati</taxon>
        <taxon>Bacillota</taxon>
        <taxon>Bacilli</taxon>
        <taxon>Lactobacillales</taxon>
        <taxon>Carnobacteriaceae</taxon>
        <taxon>Jeotgalibaca</taxon>
    </lineage>
</organism>
<dbReference type="STRING" id="708126.BW727_102088"/>
<dbReference type="HAMAP" id="MF_00208">
    <property type="entry name" value="MurE"/>
    <property type="match status" value="1"/>
</dbReference>
<protein>
    <recommendedName>
        <fullName evidence="8">UDP-N-acetylmuramyl-tripeptide synthetase</fullName>
        <ecNumber evidence="8">6.3.2.-</ecNumber>
    </recommendedName>
    <alternativeName>
        <fullName evidence="8">UDP-MurNAc-tripeptide synthetase</fullName>
    </alternativeName>
</protein>
<dbReference type="InterPro" id="IPR005761">
    <property type="entry name" value="UDP-N-AcMur-Glu-dNH2Pim_ligase"/>
</dbReference>
<keyword evidence="5 8" id="KW-0573">Peptidoglycan synthesis</keyword>
<feature type="domain" description="Mur ligase central" evidence="12">
    <location>
        <begin position="107"/>
        <end position="312"/>
    </location>
</feature>
<comment type="caution">
    <text evidence="8">Lacks conserved residue(s) required for the propagation of feature annotation.</text>
</comment>
<dbReference type="GO" id="GO:0008360">
    <property type="term" value="P:regulation of cell shape"/>
    <property type="evidence" value="ECO:0007669"/>
    <property type="project" value="UniProtKB-KW"/>
</dbReference>
<dbReference type="OrthoDB" id="9800958at2"/>
<feature type="binding site" evidence="8">
    <location>
        <position position="178"/>
    </location>
    <ligand>
        <name>UDP-N-acetyl-alpha-D-muramoyl-L-alanyl-D-glutamate</name>
        <dbReference type="ChEBI" id="CHEBI:83900"/>
    </ligand>
</feature>
<evidence type="ECO:0000256" key="9">
    <source>
        <dbReference type="RuleBase" id="RU004135"/>
    </source>
</evidence>
<dbReference type="Gene3D" id="3.40.1190.10">
    <property type="entry name" value="Mur-like, catalytic domain"/>
    <property type="match status" value="1"/>
</dbReference>
<dbReference type="GO" id="GO:0005737">
    <property type="term" value="C:cytoplasm"/>
    <property type="evidence" value="ECO:0007669"/>
    <property type="project" value="UniProtKB-SubCell"/>
</dbReference>
<keyword evidence="8" id="KW-0547">Nucleotide-binding</keyword>
<dbReference type="SUPFAM" id="SSF53244">
    <property type="entry name" value="MurD-like peptide ligases, peptide-binding domain"/>
    <property type="match status" value="1"/>
</dbReference>
<sequence>MKLEQLFDHMQFKKIVGQLPKTTIHNITQDTREVEKDDVFICIEGANFDGHHYAAQAVASGAIAIVACKEIHVDVPVIYVSDTTKAMAILANAFYGSPSKQLKMIGITGTNGKTTVTYIIEAILKGLQLGSGVIGTVGIKMNDEFLPTINTTPDSITLQRVFKEMTKKNVDVCAMEVSSQALVKGRVWGIDYDVAVMTNLSHEHMELHDNMETYQAAKKLLFAQLGNSYGKRKVAILNQDDQTFEDYREAVAGEVLSYSVKDRNSDLYATNVRYQETQTDFDLIYLDTIYPVHMNLIGEYNVANMLAAIGAVFALGYPLRDIIATIPSLEGVVGRMELVASFDDVKVYVDYAHSPDAMTNVLKTVDDIAKGRVIAVYGCPGKREFQKRPLMTEIGIRMSDFAILTTDETLGESQAEIWDMMKPGIPPGATNYAYYENRTEAIYRAIEMAQPGDIILLLGRGPDTRYFDSNGWIYHFTDKEAAINGVARRFELKGMES</sequence>
<feature type="binding site" evidence="8">
    <location>
        <position position="31"/>
    </location>
    <ligand>
        <name>UDP-N-acetyl-alpha-D-muramoyl-L-alanyl-D-glutamate</name>
        <dbReference type="ChEBI" id="CHEBI:83900"/>
    </ligand>
</feature>
<keyword evidence="8" id="KW-0460">Magnesium</keyword>
<evidence type="ECO:0000256" key="4">
    <source>
        <dbReference type="ARBA" id="ARBA00022960"/>
    </source>
</evidence>
<feature type="binding site" evidence="8">
    <location>
        <begin position="151"/>
        <end position="152"/>
    </location>
    <ligand>
        <name>UDP-N-acetyl-alpha-D-muramoyl-L-alanyl-D-glutamate</name>
        <dbReference type="ChEBI" id="CHEBI:83900"/>
    </ligand>
</feature>
<proteinExistence type="inferred from homology"/>
<evidence type="ECO:0000259" key="12">
    <source>
        <dbReference type="Pfam" id="PF08245"/>
    </source>
</evidence>
<evidence type="ECO:0000256" key="7">
    <source>
        <dbReference type="ARBA" id="ARBA00023316"/>
    </source>
</evidence>
<evidence type="ECO:0000256" key="1">
    <source>
        <dbReference type="ARBA" id="ARBA00004752"/>
    </source>
</evidence>
<keyword evidence="3 8" id="KW-0132">Cell division</keyword>
<dbReference type="GO" id="GO:0009252">
    <property type="term" value="P:peptidoglycan biosynthetic process"/>
    <property type="evidence" value="ECO:0007669"/>
    <property type="project" value="UniProtKB-UniRule"/>
</dbReference>
<dbReference type="Gene3D" id="3.40.1390.10">
    <property type="entry name" value="MurE/MurF, N-terminal domain"/>
    <property type="match status" value="1"/>
</dbReference>
<keyword evidence="8 13" id="KW-0436">Ligase</keyword>
<dbReference type="GO" id="GO:0016881">
    <property type="term" value="F:acid-amino acid ligase activity"/>
    <property type="evidence" value="ECO:0007669"/>
    <property type="project" value="UniProtKB-UniRule"/>
</dbReference>
<dbReference type="GO" id="GO:0000287">
    <property type="term" value="F:magnesium ion binding"/>
    <property type="evidence" value="ECO:0007669"/>
    <property type="project" value="UniProtKB-UniRule"/>
</dbReference>
<keyword evidence="8" id="KW-0963">Cytoplasm</keyword>
<keyword evidence="4 8" id="KW-0133">Cell shape</keyword>